<evidence type="ECO:0000313" key="5">
    <source>
        <dbReference type="EMBL" id="QEE27867.1"/>
    </source>
</evidence>
<keyword evidence="2" id="KW-0746">Sphingolipid metabolism</keyword>
<evidence type="ECO:0000313" key="6">
    <source>
        <dbReference type="Proteomes" id="UP000321820"/>
    </source>
</evidence>
<dbReference type="KEGG" id="talb:FTW19_07590"/>
<comment type="similarity">
    <text evidence="2">Belongs to the neutral ceramidase family.</text>
</comment>
<dbReference type="EMBL" id="CP042806">
    <property type="protein sequence ID" value="QEE27867.1"/>
    <property type="molecule type" value="Genomic_DNA"/>
</dbReference>
<accession>A0A5B9EC33</accession>
<evidence type="ECO:0000256" key="1">
    <source>
        <dbReference type="PIRSR" id="PIRSR606823-2"/>
    </source>
</evidence>
<dbReference type="GO" id="GO:0016020">
    <property type="term" value="C:membrane"/>
    <property type="evidence" value="ECO:0007669"/>
    <property type="project" value="GOC"/>
</dbReference>
<dbReference type="PANTHER" id="PTHR12670">
    <property type="entry name" value="CERAMIDASE"/>
    <property type="match status" value="1"/>
</dbReference>
<feature type="chain" id="PRO_5023040915" description="Neutral ceramidase" evidence="3">
    <location>
        <begin position="32"/>
        <end position="478"/>
    </location>
</feature>
<keyword evidence="1" id="KW-0862">Zinc</keyword>
<feature type="binding site" evidence="1">
    <location>
        <position position="214"/>
    </location>
    <ligand>
        <name>Zn(2+)</name>
        <dbReference type="ChEBI" id="CHEBI:29105"/>
    </ligand>
</feature>
<protein>
    <recommendedName>
        <fullName evidence="2">Neutral ceramidase</fullName>
        <ecNumber evidence="2">3.5.1.23</ecNumber>
    </recommendedName>
</protein>
<feature type="binding site" evidence="1">
    <location>
        <position position="118"/>
    </location>
    <ligand>
        <name>Zn(2+)</name>
        <dbReference type="ChEBI" id="CHEBI:29105"/>
    </ligand>
</feature>
<feature type="signal peptide" evidence="3">
    <location>
        <begin position="1"/>
        <end position="31"/>
    </location>
</feature>
<organism evidence="5 6">
    <name type="scientific">Terriglobus albidus</name>
    <dbReference type="NCBI Taxonomy" id="1592106"/>
    <lineage>
        <taxon>Bacteria</taxon>
        <taxon>Pseudomonadati</taxon>
        <taxon>Acidobacteriota</taxon>
        <taxon>Terriglobia</taxon>
        <taxon>Terriglobales</taxon>
        <taxon>Acidobacteriaceae</taxon>
        <taxon>Terriglobus</taxon>
    </lineage>
</organism>
<dbReference type="GO" id="GO:0046512">
    <property type="term" value="P:sphingosine biosynthetic process"/>
    <property type="evidence" value="ECO:0007669"/>
    <property type="project" value="TreeGrafter"/>
</dbReference>
<evidence type="ECO:0000256" key="2">
    <source>
        <dbReference type="RuleBase" id="RU366019"/>
    </source>
</evidence>
<sequence>MRPHSQATQKLFLLGAIAILCVSTIVSMAQAQPQAHTLRAGAAMADITPKPGQLLFKSDIIRDPLFARAIVITSGNSCAVLVGVDQINMRKDVYDASLPQVVSITGCPKQNILIAATHTHSGSTSLSGGSPSPEIVTAGIVKAVTEAKSKLVPATVGYARSTVDLNINRDLFNSKLEWRQEPNPQGVSDKTLSVIEFIGPDYIPIGVYMNYGMHPINFYLSGVVSADFPGEASRAIEEHFDHKTVAIFTQGTSGDQNPLLRETQLTAFRRENAPGTETIGAPPPPPAPTPNFNQTNAVANLKAVPDQSMPAYRKAVARTGANVAMMGVLLAEKTLYLMRHEIKPVPEARLWGGQQLISCPGRDRTDTDNPVRENAMPPYKDGPDVTMTVSLLRIGDIYITGVDGEVYTNIGLKLKQTAPVNNLIFSTLTNGRANSGYIYSDDAYSHLSFQVIDSRLKPGCAENKIIQTALDLIHQATE</sequence>
<dbReference type="AlphaFoldDB" id="A0A5B9EC33"/>
<keyword evidence="2" id="KW-0378">Hydrolase</keyword>
<evidence type="ECO:0000259" key="4">
    <source>
        <dbReference type="Pfam" id="PF04734"/>
    </source>
</evidence>
<comment type="cofactor">
    <cofactor evidence="1">
        <name>Zn(2+)</name>
        <dbReference type="ChEBI" id="CHEBI:29105"/>
    </cofactor>
    <text evidence="1">Binds 1 zinc ion per subunit.</text>
</comment>
<proteinExistence type="inferred from homology"/>
<feature type="domain" description="Neutral/alkaline non-lysosomal ceramidase N-terminal" evidence="4">
    <location>
        <begin position="61"/>
        <end position="261"/>
    </location>
</feature>
<keyword evidence="6" id="KW-1185">Reference proteome</keyword>
<comment type="catalytic activity">
    <reaction evidence="2">
        <text>an N-acylsphing-4-enine + H2O = sphing-4-enine + a fatty acid</text>
        <dbReference type="Rhea" id="RHEA:20856"/>
        <dbReference type="ChEBI" id="CHEBI:15377"/>
        <dbReference type="ChEBI" id="CHEBI:28868"/>
        <dbReference type="ChEBI" id="CHEBI:52639"/>
        <dbReference type="ChEBI" id="CHEBI:57756"/>
        <dbReference type="EC" id="3.5.1.23"/>
    </reaction>
</comment>
<keyword evidence="1" id="KW-0479">Metal-binding</keyword>
<dbReference type="InterPro" id="IPR031329">
    <property type="entry name" value="NEUT/ALK_ceramidase_N"/>
</dbReference>
<gene>
    <name evidence="5" type="ORF">FTW19_07590</name>
</gene>
<dbReference type="PANTHER" id="PTHR12670:SF1">
    <property type="entry name" value="NEUTRAL CERAMIDASE"/>
    <property type="match status" value="1"/>
</dbReference>
<dbReference type="GO" id="GO:0046872">
    <property type="term" value="F:metal ion binding"/>
    <property type="evidence" value="ECO:0007669"/>
    <property type="project" value="UniProtKB-KW"/>
</dbReference>
<dbReference type="GO" id="GO:0046514">
    <property type="term" value="P:ceramide catabolic process"/>
    <property type="evidence" value="ECO:0007669"/>
    <property type="project" value="InterPro"/>
</dbReference>
<dbReference type="GO" id="GO:0005576">
    <property type="term" value="C:extracellular region"/>
    <property type="evidence" value="ECO:0007669"/>
    <property type="project" value="TreeGrafter"/>
</dbReference>
<dbReference type="OrthoDB" id="622550at2"/>
<dbReference type="InterPro" id="IPR006823">
    <property type="entry name" value="Ceramidase_alk"/>
</dbReference>
<keyword evidence="3" id="KW-0732">Signal</keyword>
<name>A0A5B9EC33_9BACT</name>
<dbReference type="GO" id="GO:0042759">
    <property type="term" value="P:long-chain fatty acid biosynthetic process"/>
    <property type="evidence" value="ECO:0007669"/>
    <property type="project" value="TreeGrafter"/>
</dbReference>
<dbReference type="RefSeq" id="WP_147647057.1">
    <property type="nucleotide sequence ID" value="NZ_CP042806.1"/>
</dbReference>
<keyword evidence="2" id="KW-0443">Lipid metabolism</keyword>
<dbReference type="EC" id="3.5.1.23" evidence="2"/>
<evidence type="ECO:0000256" key="3">
    <source>
        <dbReference type="SAM" id="SignalP"/>
    </source>
</evidence>
<dbReference type="Pfam" id="PF04734">
    <property type="entry name" value="Ceramidase_alk"/>
    <property type="match status" value="1"/>
</dbReference>
<reference evidence="5 6" key="1">
    <citation type="submission" date="2019-08" db="EMBL/GenBank/DDBJ databases">
        <title>Complete genome sequence of Terriglobus albidus strain ORNL.</title>
        <authorList>
            <person name="Podar M."/>
        </authorList>
    </citation>
    <scope>NUCLEOTIDE SEQUENCE [LARGE SCALE GENOMIC DNA]</scope>
    <source>
        <strain evidence="5 6">ORNL</strain>
    </source>
</reference>
<dbReference type="GO" id="GO:0017040">
    <property type="term" value="F:N-acylsphingosine amidohydrolase activity"/>
    <property type="evidence" value="ECO:0007669"/>
    <property type="project" value="UniProtKB-UniRule"/>
</dbReference>
<dbReference type="Proteomes" id="UP000321820">
    <property type="component" value="Chromosome"/>
</dbReference>